<dbReference type="Proteomes" id="UP001590950">
    <property type="component" value="Unassembled WGS sequence"/>
</dbReference>
<evidence type="ECO:0000313" key="2">
    <source>
        <dbReference type="EMBL" id="KAL2040467.1"/>
    </source>
</evidence>
<gene>
    <name evidence="2" type="ORF">N7G274_006910</name>
</gene>
<evidence type="ECO:0008006" key="4">
    <source>
        <dbReference type="Google" id="ProtNLM"/>
    </source>
</evidence>
<organism evidence="2 3">
    <name type="scientific">Stereocaulon virgatum</name>
    <dbReference type="NCBI Taxonomy" id="373712"/>
    <lineage>
        <taxon>Eukaryota</taxon>
        <taxon>Fungi</taxon>
        <taxon>Dikarya</taxon>
        <taxon>Ascomycota</taxon>
        <taxon>Pezizomycotina</taxon>
        <taxon>Lecanoromycetes</taxon>
        <taxon>OSLEUM clade</taxon>
        <taxon>Lecanoromycetidae</taxon>
        <taxon>Lecanorales</taxon>
        <taxon>Lecanorineae</taxon>
        <taxon>Stereocaulaceae</taxon>
        <taxon>Stereocaulon</taxon>
    </lineage>
</organism>
<protein>
    <recommendedName>
        <fullName evidence="4">DEAD/DEAH box helicase domain-containing protein</fullName>
    </recommendedName>
</protein>
<dbReference type="InterPro" id="IPR027417">
    <property type="entry name" value="P-loop_NTPase"/>
</dbReference>
<evidence type="ECO:0000256" key="1">
    <source>
        <dbReference type="ARBA" id="ARBA00005446"/>
    </source>
</evidence>
<dbReference type="SUPFAM" id="SSF52540">
    <property type="entry name" value="P-loop containing nucleoside triphosphate hydrolases"/>
    <property type="match status" value="1"/>
</dbReference>
<dbReference type="PANTHER" id="PTHR13710">
    <property type="entry name" value="DNA HELICASE RECQ FAMILY MEMBER"/>
    <property type="match status" value="1"/>
</dbReference>
<evidence type="ECO:0000313" key="3">
    <source>
        <dbReference type="Proteomes" id="UP001590950"/>
    </source>
</evidence>
<proteinExistence type="inferred from homology"/>
<name>A0ABR4A3G7_9LECA</name>
<comment type="caution">
    <text evidence="2">The sequence shown here is derived from an EMBL/GenBank/DDBJ whole genome shotgun (WGS) entry which is preliminary data.</text>
</comment>
<accession>A0ABR4A3G7</accession>
<dbReference type="Gene3D" id="3.40.50.300">
    <property type="entry name" value="P-loop containing nucleotide triphosphate hydrolases"/>
    <property type="match status" value="1"/>
</dbReference>
<dbReference type="EMBL" id="JBEFKJ010000021">
    <property type="protein sequence ID" value="KAL2040467.1"/>
    <property type="molecule type" value="Genomic_DNA"/>
</dbReference>
<keyword evidence="3" id="KW-1185">Reference proteome</keyword>
<dbReference type="PANTHER" id="PTHR13710:SF120">
    <property type="entry name" value="BIFUNCTIONAL 3'-5' EXONUCLEASE_ATP-DEPENDENT HELICASE WRN"/>
    <property type="match status" value="1"/>
</dbReference>
<reference evidence="2 3" key="1">
    <citation type="submission" date="2024-09" db="EMBL/GenBank/DDBJ databases">
        <title>Rethinking Asexuality: The Enigmatic Case of Functional Sexual Genes in Lepraria (Stereocaulaceae).</title>
        <authorList>
            <person name="Doellman M."/>
            <person name="Sun Y."/>
            <person name="Barcenas-Pena A."/>
            <person name="Lumbsch H.T."/>
            <person name="Grewe F."/>
        </authorList>
    </citation>
    <scope>NUCLEOTIDE SEQUENCE [LARGE SCALE GENOMIC DNA]</scope>
    <source>
        <strain evidence="2 3">Mercado 3170</strain>
    </source>
</reference>
<sequence>MPTSSTKRTIPPDFDDESTAKRVKATEDAIAVALAKGILQRTWGFPNFKLKQEAAIARLMSGDSATVVFPSGGGKILVSQIPAPAFDDCDELCGRTSGKGVILVVSPLIALMEVANLINPP</sequence>
<comment type="similarity">
    <text evidence="1">Belongs to the helicase family. RecQ subfamily.</text>
</comment>